<dbReference type="STRING" id="6573.A0A210QCP5"/>
<dbReference type="Pfam" id="PF00685">
    <property type="entry name" value="Sulfotransfer_1"/>
    <property type="match status" value="1"/>
</dbReference>
<keyword evidence="1" id="KW-0472">Membrane</keyword>
<proteinExistence type="predicted"/>
<dbReference type="SUPFAM" id="SSF52540">
    <property type="entry name" value="P-loop containing nucleoside triphosphate hydrolases"/>
    <property type="match status" value="1"/>
</dbReference>
<dbReference type="OrthoDB" id="8068875at2759"/>
<comment type="caution">
    <text evidence="3">The sequence shown here is derived from an EMBL/GenBank/DDBJ whole genome shotgun (WGS) entry which is preliminary data.</text>
</comment>
<dbReference type="EMBL" id="NEDP02004182">
    <property type="protein sequence ID" value="OWF46491.1"/>
    <property type="molecule type" value="Genomic_DNA"/>
</dbReference>
<dbReference type="InterPro" id="IPR052654">
    <property type="entry name" value="CS_Sulfotransferase"/>
</dbReference>
<gene>
    <name evidence="3" type="ORF">KP79_PYT05237</name>
</gene>
<dbReference type="PANTHER" id="PTHR15723:SF0">
    <property type="entry name" value="CARBOHYDRATE SULFOTRANSFERASE 15"/>
    <property type="match status" value="1"/>
</dbReference>
<dbReference type="InterPro" id="IPR000863">
    <property type="entry name" value="Sulfotransferase_dom"/>
</dbReference>
<name>A0A210QCP5_MIZYE</name>
<sequence>MMCRKDFKFRFVSIVVIVILTVFSVYYFSASIQATWKHLPFVLTGNVDQSPSQTNFTGKYVLSFTSQGNVKGDQPPSLGNSTGKYRPFIPSGINDKQPGQVNSTGKDFIPFIPISRHDQPLHQDHQSAPYNTSTDPAKIDYRQRFLDYAKEDLLHTIPPTYLKQFKNPCWYENSTESMKMPTLRCLPYFMILGQNKCGTTALYMNVIKHPDVIASKGKEPQFWARMRHCYCCGDLTYRFRCVHNRPWTWKNYIEYFNPAAKKIQKFLISKKQAKVKRSAEIITGEATPSNLWDNRWWWNYNVNENDTEPPAVTNADYLHHFMPNLKMIIILRNPVSRLYSDYKYVSLGKKSPELFHQEVTKEINSFRNCSRLHDFRYCVFRNSFDERNVTSKARLNNGFYALFIEEYLKFYPREQFHIIRLEDYSKQNTEVMEGIFRFLNLRVPEKQKKPDKRASKVSKIGDMLPETKALITEFYKPYTEHLADLLKDERFLWRD</sequence>
<dbReference type="AlphaFoldDB" id="A0A210QCP5"/>
<dbReference type="Gene3D" id="3.40.50.300">
    <property type="entry name" value="P-loop containing nucleotide triphosphate hydrolases"/>
    <property type="match status" value="1"/>
</dbReference>
<evidence type="ECO:0000313" key="3">
    <source>
        <dbReference type="EMBL" id="OWF46491.1"/>
    </source>
</evidence>
<evidence type="ECO:0000259" key="2">
    <source>
        <dbReference type="Pfam" id="PF00685"/>
    </source>
</evidence>
<feature type="domain" description="Sulfotransferase" evidence="2">
    <location>
        <begin position="189"/>
        <end position="446"/>
    </location>
</feature>
<organism evidence="3 4">
    <name type="scientific">Mizuhopecten yessoensis</name>
    <name type="common">Japanese scallop</name>
    <name type="synonym">Patinopecten yessoensis</name>
    <dbReference type="NCBI Taxonomy" id="6573"/>
    <lineage>
        <taxon>Eukaryota</taxon>
        <taxon>Metazoa</taxon>
        <taxon>Spiralia</taxon>
        <taxon>Lophotrochozoa</taxon>
        <taxon>Mollusca</taxon>
        <taxon>Bivalvia</taxon>
        <taxon>Autobranchia</taxon>
        <taxon>Pteriomorphia</taxon>
        <taxon>Pectinida</taxon>
        <taxon>Pectinoidea</taxon>
        <taxon>Pectinidae</taxon>
        <taxon>Mizuhopecten</taxon>
    </lineage>
</organism>
<dbReference type="PANTHER" id="PTHR15723">
    <property type="entry name" value="CARBOHYDRATE SULFOTRANSFERASE 15"/>
    <property type="match status" value="1"/>
</dbReference>
<protein>
    <submittedName>
        <fullName evidence="3">Carbohydrate sulfotransferase 15</fullName>
    </submittedName>
</protein>
<feature type="transmembrane region" description="Helical" evidence="1">
    <location>
        <begin position="7"/>
        <end position="28"/>
    </location>
</feature>
<evidence type="ECO:0000313" key="4">
    <source>
        <dbReference type="Proteomes" id="UP000242188"/>
    </source>
</evidence>
<reference evidence="3 4" key="1">
    <citation type="journal article" date="2017" name="Nat. Ecol. Evol.">
        <title>Scallop genome provides insights into evolution of bilaterian karyotype and development.</title>
        <authorList>
            <person name="Wang S."/>
            <person name="Zhang J."/>
            <person name="Jiao W."/>
            <person name="Li J."/>
            <person name="Xun X."/>
            <person name="Sun Y."/>
            <person name="Guo X."/>
            <person name="Huan P."/>
            <person name="Dong B."/>
            <person name="Zhang L."/>
            <person name="Hu X."/>
            <person name="Sun X."/>
            <person name="Wang J."/>
            <person name="Zhao C."/>
            <person name="Wang Y."/>
            <person name="Wang D."/>
            <person name="Huang X."/>
            <person name="Wang R."/>
            <person name="Lv J."/>
            <person name="Li Y."/>
            <person name="Zhang Z."/>
            <person name="Liu B."/>
            <person name="Lu W."/>
            <person name="Hui Y."/>
            <person name="Liang J."/>
            <person name="Zhou Z."/>
            <person name="Hou R."/>
            <person name="Li X."/>
            <person name="Liu Y."/>
            <person name="Li H."/>
            <person name="Ning X."/>
            <person name="Lin Y."/>
            <person name="Zhao L."/>
            <person name="Xing Q."/>
            <person name="Dou J."/>
            <person name="Li Y."/>
            <person name="Mao J."/>
            <person name="Guo H."/>
            <person name="Dou H."/>
            <person name="Li T."/>
            <person name="Mu C."/>
            <person name="Jiang W."/>
            <person name="Fu Q."/>
            <person name="Fu X."/>
            <person name="Miao Y."/>
            <person name="Liu J."/>
            <person name="Yu Q."/>
            <person name="Li R."/>
            <person name="Liao H."/>
            <person name="Li X."/>
            <person name="Kong Y."/>
            <person name="Jiang Z."/>
            <person name="Chourrout D."/>
            <person name="Li R."/>
            <person name="Bao Z."/>
        </authorList>
    </citation>
    <scope>NUCLEOTIDE SEQUENCE [LARGE SCALE GENOMIC DNA]</scope>
    <source>
        <strain evidence="3 4">PY_sf001</strain>
    </source>
</reference>
<keyword evidence="3" id="KW-0808">Transferase</keyword>
<dbReference type="GO" id="GO:0050659">
    <property type="term" value="F:N-acetylgalactosamine 4-sulfate 6-O-sulfotransferase activity"/>
    <property type="evidence" value="ECO:0007669"/>
    <property type="project" value="TreeGrafter"/>
</dbReference>
<keyword evidence="1" id="KW-0812">Transmembrane</keyword>
<accession>A0A210QCP5</accession>
<evidence type="ECO:0000256" key="1">
    <source>
        <dbReference type="SAM" id="Phobius"/>
    </source>
</evidence>
<keyword evidence="4" id="KW-1185">Reference proteome</keyword>
<dbReference type="Proteomes" id="UP000242188">
    <property type="component" value="Unassembled WGS sequence"/>
</dbReference>
<keyword evidence="1" id="KW-1133">Transmembrane helix</keyword>
<dbReference type="InterPro" id="IPR027417">
    <property type="entry name" value="P-loop_NTPase"/>
</dbReference>
<dbReference type="GO" id="GO:0019319">
    <property type="term" value="P:hexose biosynthetic process"/>
    <property type="evidence" value="ECO:0007669"/>
    <property type="project" value="TreeGrafter"/>
</dbReference>